<name>A0AAE1MLQ7_9FABA</name>
<dbReference type="GO" id="GO:0010494">
    <property type="term" value="C:cytoplasmic stress granule"/>
    <property type="evidence" value="ECO:0007669"/>
    <property type="project" value="TreeGrafter"/>
</dbReference>
<dbReference type="GO" id="GO:0003729">
    <property type="term" value="F:mRNA binding"/>
    <property type="evidence" value="ECO:0007669"/>
    <property type="project" value="TreeGrafter"/>
</dbReference>
<feature type="compositionally biased region" description="Polar residues" evidence="1">
    <location>
        <begin position="438"/>
        <end position="455"/>
    </location>
</feature>
<feature type="compositionally biased region" description="Low complexity" evidence="1">
    <location>
        <begin position="501"/>
        <end position="519"/>
    </location>
</feature>
<dbReference type="Proteomes" id="UP001293593">
    <property type="component" value="Unassembled WGS sequence"/>
</dbReference>
<sequence length="630" mass="68892">MNLQQVGQPKSFNGYGRRKFEREGAFRSENKNQSGKSNASRLASTVTGTKGDNHGSTSRDRLLYIATCLIGQQVEVHVKSGSIYSGIFHAPKTDKDFGIILKMPRLMKDNSIRGKRSGVEFASQAPPKTLIISGKDLVQIMAKDVAFTRYDPCGEAHHEMHQEIMVDSAISQSRHVDVERELLPWVPDGDDSQCRELENILDGPWNRGWDQFETNETLFGVKSTFNEELYTTKLEKGPHMRELEKQALRIAREIEGEETRDLHSAEERGLHLHEDFDIDEETRFSSVCRVKGADDSGHDEKEDVPIDSRNSETFGGTFASVIKKSCDLASGEGNEVAPLSSDSSIMDLPYSSHSNIGMDVSRSSSYDPAKQLASELPTNSYTSLDGERVQDSIIDQYGTNDSGKEENQQAEDGQPSKSEDSQSLLNLKKDGADKGELNASSCAPSSHVLSSTQEKAGSPGDIVDSMASGKVNADTKSENFHGRPGSSASSASEHVGRLTASSAPGLSSSSSVGSLSSGKSTLNPHARIFVPSQTPIRPPSPVSDASFYFPPNIASMPHMPTMYIGVGMGPTFTGPQQVMYNPQVAQVPLPYFHPNGQYGQFVGHPRQVMYMPPGYIPETQYRRRDDQGLG</sequence>
<feature type="compositionally biased region" description="Polar residues" evidence="1">
    <location>
        <begin position="31"/>
        <end position="50"/>
    </location>
</feature>
<gene>
    <name evidence="3" type="ORF">QN277_022311</name>
</gene>
<protein>
    <recommendedName>
        <fullName evidence="2">LsmAD domain-containing protein</fullName>
    </recommendedName>
</protein>
<accession>A0AAE1MLQ7</accession>
<keyword evidence="4" id="KW-1185">Reference proteome</keyword>
<dbReference type="EMBL" id="JAWXYG010000006">
    <property type="protein sequence ID" value="KAK4269110.1"/>
    <property type="molecule type" value="Genomic_DNA"/>
</dbReference>
<dbReference type="InterPro" id="IPR025852">
    <property type="entry name" value="SM_dom_ATX"/>
</dbReference>
<reference evidence="3" key="1">
    <citation type="submission" date="2023-10" db="EMBL/GenBank/DDBJ databases">
        <title>Chromosome-level genome of the transformable northern wattle, Acacia crassicarpa.</title>
        <authorList>
            <person name="Massaro I."/>
            <person name="Sinha N.R."/>
            <person name="Poethig S."/>
            <person name="Leichty A.R."/>
        </authorList>
    </citation>
    <scope>NUCLEOTIDE SEQUENCE</scope>
    <source>
        <strain evidence="3">Acra3RX</strain>
        <tissue evidence="3">Leaf</tissue>
    </source>
</reference>
<evidence type="ECO:0000259" key="2">
    <source>
        <dbReference type="SMART" id="SM01272"/>
    </source>
</evidence>
<dbReference type="PANTHER" id="PTHR12854">
    <property type="entry name" value="ATAXIN 2-RELATED"/>
    <property type="match status" value="1"/>
</dbReference>
<dbReference type="PANTHER" id="PTHR12854:SF7">
    <property type="entry name" value="ATAXIN-2 HOMOLOG"/>
    <property type="match status" value="1"/>
</dbReference>
<feature type="compositionally biased region" description="Basic and acidic residues" evidence="1">
    <location>
        <begin position="291"/>
        <end position="310"/>
    </location>
</feature>
<proteinExistence type="predicted"/>
<dbReference type="GO" id="GO:0034063">
    <property type="term" value="P:stress granule assembly"/>
    <property type="evidence" value="ECO:0007669"/>
    <property type="project" value="TreeGrafter"/>
</dbReference>
<evidence type="ECO:0000313" key="4">
    <source>
        <dbReference type="Proteomes" id="UP001293593"/>
    </source>
</evidence>
<evidence type="ECO:0000313" key="3">
    <source>
        <dbReference type="EMBL" id="KAK4269110.1"/>
    </source>
</evidence>
<organism evidence="3 4">
    <name type="scientific">Acacia crassicarpa</name>
    <name type="common">northern wattle</name>
    <dbReference type="NCBI Taxonomy" id="499986"/>
    <lineage>
        <taxon>Eukaryota</taxon>
        <taxon>Viridiplantae</taxon>
        <taxon>Streptophyta</taxon>
        <taxon>Embryophyta</taxon>
        <taxon>Tracheophyta</taxon>
        <taxon>Spermatophyta</taxon>
        <taxon>Magnoliopsida</taxon>
        <taxon>eudicotyledons</taxon>
        <taxon>Gunneridae</taxon>
        <taxon>Pentapetalae</taxon>
        <taxon>rosids</taxon>
        <taxon>fabids</taxon>
        <taxon>Fabales</taxon>
        <taxon>Fabaceae</taxon>
        <taxon>Caesalpinioideae</taxon>
        <taxon>mimosoid clade</taxon>
        <taxon>Acacieae</taxon>
        <taxon>Acacia</taxon>
    </lineage>
</organism>
<feature type="region of interest" description="Disordered" evidence="1">
    <location>
        <begin position="23"/>
        <end position="56"/>
    </location>
</feature>
<evidence type="ECO:0000256" key="1">
    <source>
        <dbReference type="SAM" id="MobiDB-lite"/>
    </source>
</evidence>
<dbReference type="Pfam" id="PF06741">
    <property type="entry name" value="LsmAD"/>
    <property type="match status" value="1"/>
</dbReference>
<feature type="domain" description="LsmAD" evidence="2">
    <location>
        <begin position="219"/>
        <end position="290"/>
    </location>
</feature>
<feature type="region of interest" description="Disordered" evidence="1">
    <location>
        <begin position="359"/>
        <end position="519"/>
    </location>
</feature>
<dbReference type="InterPro" id="IPR009604">
    <property type="entry name" value="LsmAD_domain"/>
</dbReference>
<dbReference type="AlphaFoldDB" id="A0AAE1MLQ7"/>
<feature type="compositionally biased region" description="Basic and acidic residues" evidence="1">
    <location>
        <begin position="427"/>
        <end position="436"/>
    </location>
</feature>
<dbReference type="Pfam" id="PF14438">
    <property type="entry name" value="SM-ATX"/>
    <property type="match status" value="1"/>
</dbReference>
<comment type="caution">
    <text evidence="3">The sequence shown here is derived from an EMBL/GenBank/DDBJ whole genome shotgun (WGS) entry which is preliminary data.</text>
</comment>
<dbReference type="SMART" id="SM01272">
    <property type="entry name" value="LsmAD"/>
    <property type="match status" value="1"/>
</dbReference>
<feature type="region of interest" description="Disordered" evidence="1">
    <location>
        <begin position="291"/>
        <end position="312"/>
    </location>
</feature>
<dbReference type="InterPro" id="IPR045117">
    <property type="entry name" value="ATXN2-like"/>
</dbReference>